<accession>A0A1Y2N1V3</accession>
<dbReference type="InterPro" id="IPR016169">
    <property type="entry name" value="FAD-bd_PCMH_sub2"/>
</dbReference>
<name>A0A1Y2N1V3_PSEAH</name>
<evidence type="ECO:0000256" key="2">
    <source>
        <dbReference type="ARBA" id="ARBA00023002"/>
    </source>
</evidence>
<dbReference type="GO" id="GO:0016491">
    <property type="term" value="F:oxidoreductase activity"/>
    <property type="evidence" value="ECO:0007669"/>
    <property type="project" value="UniProtKB-KW"/>
</dbReference>
<reference evidence="5 6" key="1">
    <citation type="submission" date="2016-09" db="EMBL/GenBank/DDBJ databases">
        <title>Pseudonocardia autotrophica DSM535, a candidate organism with high potential of specific P450 cytochromes.</title>
        <authorList>
            <person name="Grumaz C."/>
            <person name="Vainshtein Y."/>
            <person name="Kirstahler P."/>
            <person name="Sohn K."/>
        </authorList>
    </citation>
    <scope>NUCLEOTIDE SEQUENCE [LARGE SCALE GENOMIC DNA]</scope>
    <source>
        <strain evidence="5 6">DSM 535</strain>
    </source>
</reference>
<dbReference type="InterPro" id="IPR006094">
    <property type="entry name" value="Oxid_FAD_bind_N"/>
</dbReference>
<dbReference type="Pfam" id="PF01565">
    <property type="entry name" value="FAD_binding_4"/>
    <property type="match status" value="1"/>
</dbReference>
<dbReference type="InterPro" id="IPR016166">
    <property type="entry name" value="FAD-bd_PCMH"/>
</dbReference>
<dbReference type="Gene3D" id="3.30.465.10">
    <property type="match status" value="1"/>
</dbReference>
<dbReference type="InterPro" id="IPR036318">
    <property type="entry name" value="FAD-bd_PCMH-like_sf"/>
</dbReference>
<comment type="similarity">
    <text evidence="1">Belongs to the oxygen-dependent FAD-linked oxidoreductase family.</text>
</comment>
<dbReference type="STRING" id="2074.BG845_01946"/>
<dbReference type="PROSITE" id="PS00862">
    <property type="entry name" value="OX2_COVAL_FAD"/>
    <property type="match status" value="1"/>
</dbReference>
<organism evidence="5 6">
    <name type="scientific">Pseudonocardia autotrophica</name>
    <name type="common">Amycolata autotrophica</name>
    <name type="synonym">Nocardia autotrophica</name>
    <dbReference type="NCBI Taxonomy" id="2074"/>
    <lineage>
        <taxon>Bacteria</taxon>
        <taxon>Bacillati</taxon>
        <taxon>Actinomycetota</taxon>
        <taxon>Actinomycetes</taxon>
        <taxon>Pseudonocardiales</taxon>
        <taxon>Pseudonocardiaceae</taxon>
        <taxon>Pseudonocardia</taxon>
    </lineage>
</organism>
<evidence type="ECO:0000313" key="6">
    <source>
        <dbReference type="Proteomes" id="UP000194360"/>
    </source>
</evidence>
<evidence type="ECO:0000259" key="4">
    <source>
        <dbReference type="PROSITE" id="PS51387"/>
    </source>
</evidence>
<dbReference type="InterPro" id="IPR006093">
    <property type="entry name" value="Oxy_OxRdtase_FAD_BS"/>
</dbReference>
<keyword evidence="2 5" id="KW-0560">Oxidoreductase</keyword>
<dbReference type="Proteomes" id="UP000194360">
    <property type="component" value="Unassembled WGS sequence"/>
</dbReference>
<proteinExistence type="inferred from homology"/>
<feature type="region of interest" description="Disordered" evidence="3">
    <location>
        <begin position="107"/>
        <end position="141"/>
    </location>
</feature>
<dbReference type="SUPFAM" id="SSF56176">
    <property type="entry name" value="FAD-binding/transporter-associated domain-like"/>
    <property type="match status" value="1"/>
</dbReference>
<evidence type="ECO:0000256" key="3">
    <source>
        <dbReference type="SAM" id="MobiDB-lite"/>
    </source>
</evidence>
<dbReference type="GO" id="GO:0071949">
    <property type="term" value="F:FAD binding"/>
    <property type="evidence" value="ECO:0007669"/>
    <property type="project" value="InterPro"/>
</dbReference>
<keyword evidence="6" id="KW-1185">Reference proteome</keyword>
<feature type="domain" description="FAD-binding PCMH-type" evidence="4">
    <location>
        <begin position="33"/>
        <end position="141"/>
    </location>
</feature>
<dbReference type="AlphaFoldDB" id="A0A1Y2N1V3"/>
<dbReference type="PROSITE" id="PS51387">
    <property type="entry name" value="FAD_PCMH"/>
    <property type="match status" value="1"/>
</dbReference>
<comment type="caution">
    <text evidence="5">The sequence shown here is derived from an EMBL/GenBank/DDBJ whole genome shotgun (WGS) entry which is preliminary data.</text>
</comment>
<gene>
    <name evidence="5" type="primary">mcrA_2</name>
    <name evidence="5" type="ORF">BG845_01946</name>
</gene>
<sequence length="141" mass="14549">MRTTQTLVDEFAAAIAGPVRPAGDPIASFQTGLVHRPAVVVEPLGSSDVAAVLAVAHRRSLPLTVHATGHGLRAPADGGVLVATSRMAAVRIDPVQRLARIGAGARWPRSSLRRPRTACDRPPAAPRRWASPGTCSAGASG</sequence>
<feature type="compositionally biased region" description="Low complexity" evidence="3">
    <location>
        <begin position="120"/>
        <end position="132"/>
    </location>
</feature>
<evidence type="ECO:0000313" key="5">
    <source>
        <dbReference type="EMBL" id="OSY41455.1"/>
    </source>
</evidence>
<dbReference type="EC" id="1.5.3.-" evidence="5"/>
<dbReference type="EMBL" id="MIGB01000008">
    <property type="protein sequence ID" value="OSY41455.1"/>
    <property type="molecule type" value="Genomic_DNA"/>
</dbReference>
<protein>
    <submittedName>
        <fullName evidence="5">Mitomycin radical oxidase</fullName>
        <ecNumber evidence="5">1.5.3.-</ecNumber>
    </submittedName>
</protein>
<evidence type="ECO:0000256" key="1">
    <source>
        <dbReference type="ARBA" id="ARBA00005466"/>
    </source>
</evidence>